<comment type="caution">
    <text evidence="1">The sequence shown here is derived from an EMBL/GenBank/DDBJ whole genome shotgun (WGS) entry which is preliminary data.</text>
</comment>
<dbReference type="EMBL" id="MU275868">
    <property type="protein sequence ID" value="KAI0049846.1"/>
    <property type="molecule type" value="Genomic_DNA"/>
</dbReference>
<reference evidence="1" key="1">
    <citation type="submission" date="2021-02" db="EMBL/GenBank/DDBJ databases">
        <authorList>
            <consortium name="DOE Joint Genome Institute"/>
            <person name="Ahrendt S."/>
            <person name="Looney B.P."/>
            <person name="Miyauchi S."/>
            <person name="Morin E."/>
            <person name="Drula E."/>
            <person name="Courty P.E."/>
            <person name="Chicoki N."/>
            <person name="Fauchery L."/>
            <person name="Kohler A."/>
            <person name="Kuo A."/>
            <person name="Labutti K."/>
            <person name="Pangilinan J."/>
            <person name="Lipzen A."/>
            <person name="Riley R."/>
            <person name="Andreopoulos W."/>
            <person name="He G."/>
            <person name="Johnson J."/>
            <person name="Barry K.W."/>
            <person name="Grigoriev I.V."/>
            <person name="Nagy L."/>
            <person name="Hibbett D."/>
            <person name="Henrissat B."/>
            <person name="Matheny P.B."/>
            <person name="Labbe J."/>
            <person name="Martin F."/>
        </authorList>
    </citation>
    <scope>NUCLEOTIDE SEQUENCE</scope>
    <source>
        <strain evidence="1">FP105234-sp</strain>
    </source>
</reference>
<evidence type="ECO:0000313" key="1">
    <source>
        <dbReference type="EMBL" id="KAI0049846.1"/>
    </source>
</evidence>
<reference evidence="1" key="2">
    <citation type="journal article" date="2022" name="New Phytol.">
        <title>Evolutionary transition to the ectomycorrhizal habit in the genomes of a hyperdiverse lineage of mushroom-forming fungi.</title>
        <authorList>
            <person name="Looney B."/>
            <person name="Miyauchi S."/>
            <person name="Morin E."/>
            <person name="Drula E."/>
            <person name="Courty P.E."/>
            <person name="Kohler A."/>
            <person name="Kuo A."/>
            <person name="LaButti K."/>
            <person name="Pangilinan J."/>
            <person name="Lipzen A."/>
            <person name="Riley R."/>
            <person name="Andreopoulos W."/>
            <person name="He G."/>
            <person name="Johnson J."/>
            <person name="Nolan M."/>
            <person name="Tritt A."/>
            <person name="Barry K.W."/>
            <person name="Grigoriev I.V."/>
            <person name="Nagy L.G."/>
            <person name="Hibbett D."/>
            <person name="Henrissat B."/>
            <person name="Matheny P.B."/>
            <person name="Labbe J."/>
            <person name="Martin F.M."/>
        </authorList>
    </citation>
    <scope>NUCLEOTIDE SEQUENCE</scope>
    <source>
        <strain evidence="1">FP105234-sp</strain>
    </source>
</reference>
<organism evidence="1 2">
    <name type="scientific">Auriscalpium vulgare</name>
    <dbReference type="NCBI Taxonomy" id="40419"/>
    <lineage>
        <taxon>Eukaryota</taxon>
        <taxon>Fungi</taxon>
        <taxon>Dikarya</taxon>
        <taxon>Basidiomycota</taxon>
        <taxon>Agaricomycotina</taxon>
        <taxon>Agaricomycetes</taxon>
        <taxon>Russulales</taxon>
        <taxon>Auriscalpiaceae</taxon>
        <taxon>Auriscalpium</taxon>
    </lineage>
</organism>
<sequence length="116" mass="13068">MIKRTRMFARLPNRPSASIVLAVPAAPLSDTSQTCMEGLYATPRLTLSDFLWCSSPSWHTLICAFRGFNGEGSLKMATRPAAEATINAWRRRAMSMRRRRLERARARLRNTASARA</sequence>
<proteinExistence type="predicted"/>
<dbReference type="Proteomes" id="UP000814033">
    <property type="component" value="Unassembled WGS sequence"/>
</dbReference>
<gene>
    <name evidence="1" type="ORF">FA95DRAFT_775923</name>
</gene>
<protein>
    <submittedName>
        <fullName evidence="1">Uncharacterized protein</fullName>
    </submittedName>
</protein>
<accession>A0ACB8S1V8</accession>
<evidence type="ECO:0000313" key="2">
    <source>
        <dbReference type="Proteomes" id="UP000814033"/>
    </source>
</evidence>
<keyword evidence="2" id="KW-1185">Reference proteome</keyword>
<name>A0ACB8S1V8_9AGAM</name>